<evidence type="ECO:0000313" key="2">
    <source>
        <dbReference type="EMBL" id="TQB71197.1"/>
    </source>
</evidence>
<comment type="caution">
    <text evidence="2">The sequence shown here is derived from an EMBL/GenBank/DDBJ whole genome shotgun (WGS) entry which is preliminary data.</text>
</comment>
<evidence type="ECO:0000256" key="1">
    <source>
        <dbReference type="SAM" id="MobiDB-lite"/>
    </source>
</evidence>
<reference evidence="2 3" key="1">
    <citation type="submission" date="2019-06" db="EMBL/GenBank/DDBJ databases">
        <title>Wine fermentation using esterase from Monascus purpureus.</title>
        <authorList>
            <person name="Geng C."/>
            <person name="Zhang Y."/>
        </authorList>
    </citation>
    <scope>NUCLEOTIDE SEQUENCE [LARGE SCALE GENOMIC DNA]</scope>
    <source>
        <strain evidence="2">HQ1</strain>
    </source>
</reference>
<dbReference type="Proteomes" id="UP000319663">
    <property type="component" value="Unassembled WGS sequence"/>
</dbReference>
<dbReference type="PANTHER" id="PTHR40468:SF1">
    <property type="entry name" value="TOPOISOMERASE I DAMAGE AFFECTED PROTEIN 11"/>
    <property type="match status" value="1"/>
</dbReference>
<proteinExistence type="predicted"/>
<keyword evidence="3" id="KW-1185">Reference proteome</keyword>
<dbReference type="EMBL" id="VIFY01000086">
    <property type="protein sequence ID" value="TQB71197.1"/>
    <property type="molecule type" value="Genomic_DNA"/>
</dbReference>
<feature type="region of interest" description="Disordered" evidence="1">
    <location>
        <begin position="329"/>
        <end position="358"/>
    </location>
</feature>
<organism evidence="2 3">
    <name type="scientific">Monascus purpureus</name>
    <name type="common">Red mold</name>
    <name type="synonym">Monascus anka</name>
    <dbReference type="NCBI Taxonomy" id="5098"/>
    <lineage>
        <taxon>Eukaryota</taxon>
        <taxon>Fungi</taxon>
        <taxon>Dikarya</taxon>
        <taxon>Ascomycota</taxon>
        <taxon>Pezizomycotina</taxon>
        <taxon>Eurotiomycetes</taxon>
        <taxon>Eurotiomycetidae</taxon>
        <taxon>Eurotiales</taxon>
        <taxon>Aspergillaceae</taxon>
        <taxon>Monascus</taxon>
    </lineage>
</organism>
<sequence length="358" mass="39160">MVLTSPRSSGAERTIRKIDIAQVSLSLQDRLGLAKVKYQNGRLHSLEPAQQFNGTRTFLGGDRPFDSSSELSRSRYETPLTSPPLRTSNISKELPRSAHNRHAATFNSRAMQPMLSVNKKRVRTDCISDRPAKASRVSWKSSHRLPESSPGFNRHRHTHLSFVSEIGTIPEMSSPLYHGQSDGENDPDLPVHSFQNVGTMIRSSPPRTPPPKHARLPRTEKALQNEDGADLLLYLANSPTPARVAGRGQTSEFPPSTPPSQHAVLPSLTPTPGGGVFPNFGTPSQPFNFADFVNVTPSPAQPPWGGRTPGGPSRTPLAAKSTRKMLNFDNLVPPGIENPKHRDKESGLALQLGEELRP</sequence>
<evidence type="ECO:0000313" key="3">
    <source>
        <dbReference type="Proteomes" id="UP000319663"/>
    </source>
</evidence>
<dbReference type="PANTHER" id="PTHR40468">
    <property type="entry name" value="YALI0A15257P"/>
    <property type="match status" value="1"/>
</dbReference>
<feature type="region of interest" description="Disordered" evidence="1">
    <location>
        <begin position="54"/>
        <end position="87"/>
    </location>
</feature>
<name>A0A507QVQ2_MONPU</name>
<protein>
    <submittedName>
        <fullName evidence="2">Uncharacterized protein</fullName>
    </submittedName>
</protein>
<dbReference type="AlphaFoldDB" id="A0A507QVQ2"/>
<feature type="region of interest" description="Disordered" evidence="1">
    <location>
        <begin position="242"/>
        <end position="272"/>
    </location>
</feature>
<accession>A0A507QVQ2</accession>
<dbReference type="OrthoDB" id="2163387at2759"/>
<dbReference type="STRING" id="5098.A0A507QVQ2"/>
<gene>
    <name evidence="2" type="ORF">MPDQ_007727</name>
</gene>